<name>A0ABZ2I0K5_9HYPH</name>
<proteinExistence type="predicted"/>
<dbReference type="RefSeq" id="WP_338606888.1">
    <property type="nucleotide sequence ID" value="NZ_CP146275.1"/>
</dbReference>
<sequence length="139" mass="14940">MLHTQQAGPVQPIPKPSLPVAERIAAIMIDLQAEGAATEKRILERMAQEGLTEFDLAMYGAQAGGIANERFMRREDHSAAKRANRIKEAARLIGHLVPSTQEICAALQSRSFTKPELEDILPEAIASAADAFAHAGGAQ</sequence>
<organism evidence="1 2">
    <name type="scientific">Pelagibacterium nitratireducens</name>
    <dbReference type="NCBI Taxonomy" id="1046114"/>
    <lineage>
        <taxon>Bacteria</taxon>
        <taxon>Pseudomonadati</taxon>
        <taxon>Pseudomonadota</taxon>
        <taxon>Alphaproteobacteria</taxon>
        <taxon>Hyphomicrobiales</taxon>
        <taxon>Devosiaceae</taxon>
        <taxon>Pelagibacterium</taxon>
    </lineage>
</organism>
<protein>
    <submittedName>
        <fullName evidence="1">Uncharacterized protein</fullName>
    </submittedName>
</protein>
<gene>
    <name evidence="1" type="ORF">V6617_10260</name>
</gene>
<accession>A0ABZ2I0K5</accession>
<reference evidence="1 2" key="1">
    <citation type="submission" date="2024-02" db="EMBL/GenBank/DDBJ databases">
        <title>Complete genome sequence of Pelagibacterium nitratireducens ZH15.</title>
        <authorList>
            <person name="Zhao L.H."/>
        </authorList>
    </citation>
    <scope>NUCLEOTIDE SEQUENCE [LARGE SCALE GENOMIC DNA]</scope>
    <source>
        <strain evidence="1 2">ZH15</strain>
    </source>
</reference>
<keyword evidence="2" id="KW-1185">Reference proteome</keyword>
<evidence type="ECO:0000313" key="1">
    <source>
        <dbReference type="EMBL" id="WWT31418.1"/>
    </source>
</evidence>
<evidence type="ECO:0000313" key="2">
    <source>
        <dbReference type="Proteomes" id="UP001369958"/>
    </source>
</evidence>
<dbReference type="Proteomes" id="UP001369958">
    <property type="component" value="Chromosome"/>
</dbReference>
<dbReference type="EMBL" id="CP146275">
    <property type="protein sequence ID" value="WWT31418.1"/>
    <property type="molecule type" value="Genomic_DNA"/>
</dbReference>